<dbReference type="Gene3D" id="3.40.50.1380">
    <property type="entry name" value="Methylglyoxal synthase-like domain"/>
    <property type="match status" value="1"/>
</dbReference>
<dbReference type="EC" id="2.1.2.3" evidence="10"/>
<dbReference type="PANTHER" id="PTHR11692">
    <property type="entry name" value="BIFUNCTIONAL PURINE BIOSYNTHESIS PROTEIN PURH"/>
    <property type="match status" value="1"/>
</dbReference>
<dbReference type="Pfam" id="PF02142">
    <property type="entry name" value="MGS"/>
    <property type="match status" value="1"/>
</dbReference>
<evidence type="ECO:0000256" key="10">
    <source>
        <dbReference type="HAMAP-Rule" id="MF_00139"/>
    </source>
</evidence>
<evidence type="ECO:0000256" key="6">
    <source>
        <dbReference type="ARBA" id="ARBA00022801"/>
    </source>
</evidence>
<evidence type="ECO:0000256" key="1">
    <source>
        <dbReference type="ARBA" id="ARBA00004844"/>
    </source>
</evidence>
<dbReference type="SMART" id="SM00798">
    <property type="entry name" value="AICARFT_IMPCHas"/>
    <property type="match status" value="1"/>
</dbReference>
<dbReference type="InterPro" id="IPR024051">
    <property type="entry name" value="AICAR_Tfase_dup_dom_sf"/>
</dbReference>
<keyword evidence="4 10" id="KW-0808">Transferase</keyword>
<protein>
    <recommendedName>
        <fullName evidence="10">Bifunctional purine biosynthesis protein PurH</fullName>
    </recommendedName>
    <domain>
        <recommendedName>
            <fullName evidence="10">Phosphoribosylaminoimidazolecarboxamide formyltransferase</fullName>
            <ecNumber evidence="10">2.1.2.3</ecNumber>
        </recommendedName>
        <alternativeName>
            <fullName evidence="10">AICAR transformylase</fullName>
        </alternativeName>
    </domain>
    <domain>
        <recommendedName>
            <fullName evidence="10">IMP cyclohydrolase</fullName>
            <ecNumber evidence="10">3.5.4.10</ecNumber>
        </recommendedName>
        <alternativeName>
            <fullName evidence="10">ATIC</fullName>
        </alternativeName>
        <alternativeName>
            <fullName evidence="10">IMP synthase</fullName>
        </alternativeName>
        <alternativeName>
            <fullName evidence="10">Inosinicase</fullName>
        </alternativeName>
    </domain>
</protein>
<comment type="pathway">
    <text evidence="2 10">Purine metabolism; IMP biosynthesis via de novo pathway; 5-formamido-1-(5-phospho-D-ribosyl)imidazole-4-carboxamide from 5-amino-1-(5-phospho-D-ribosyl)imidazole-4-carboxamide (10-formyl THF route): step 1/1.</text>
</comment>
<evidence type="ECO:0000256" key="9">
    <source>
        <dbReference type="ARBA" id="ARBA00050687"/>
    </source>
</evidence>
<dbReference type="CDD" id="cd01421">
    <property type="entry name" value="IMPCH"/>
    <property type="match status" value="1"/>
</dbReference>
<dbReference type="EMBL" id="JASOOE010000005">
    <property type="protein sequence ID" value="MDK7187038.1"/>
    <property type="molecule type" value="Genomic_DNA"/>
</dbReference>
<dbReference type="GO" id="GO:0003937">
    <property type="term" value="F:IMP cyclohydrolase activity"/>
    <property type="evidence" value="ECO:0007669"/>
    <property type="project" value="UniProtKB-UniRule"/>
</dbReference>
<proteinExistence type="inferred from homology"/>
<name>A0AAJ1V2H7_9LACT</name>
<dbReference type="FunFam" id="3.40.140.20:FF:000001">
    <property type="entry name" value="Bifunctional purine biosynthesis protein PurH"/>
    <property type="match status" value="1"/>
</dbReference>
<comment type="similarity">
    <text evidence="3 10">Belongs to the PurH family.</text>
</comment>
<dbReference type="SUPFAM" id="SSF52335">
    <property type="entry name" value="Methylglyoxal synthase-like"/>
    <property type="match status" value="1"/>
</dbReference>
<dbReference type="PIRSF" id="PIRSF000414">
    <property type="entry name" value="AICARFT_IMPCHas"/>
    <property type="match status" value="1"/>
</dbReference>
<dbReference type="EC" id="3.5.4.10" evidence="10"/>
<sequence length="529" mass="59059">MAKEYALISVSDKRKVEEIAQALVDQGIQIISTGGTYDYLKKNHIPVISIESITDFPEVMDGRVKTLHPLIFGGILGMRQNSAHQAVFDQFDMPVINYVVVNLYPFQQTIQKVDTQLKEAIEQIDIGGPSLLRAAAKNHQDVTVVTDVSDYSVVIEQLKAQQHTDLDLRRELAKKVFQYTAHYDATIAAYLDKEFNEVEPLTQAWDHLTLSYDQGHTLRYGENSHQSATFYRSSQAPDYSLAKAEQLHGAALSYNNIRDADAGLKILAEFKEACAVAVKHMNPCGVAIGQTIEEAFDRCYQADSVSIFGGILLLNRPVTQTLAERLADLFLDIIIAPAYDSEALTLLSKKKNRRLLQVKMDQVKPQEDEYTSVVGGLLVQSPDMSQELPLEEPDQLPQGWEMMTDIQASPDQLRALNFAMKVVKHVKSNAIVVTNDYMTLGIGAGQMNRVQSAQIALNQAQDHPEALRHLFVLASDAFLPMDDTVRVAHQFGVQAIVQPGGSIRDQDSVDYCNQHQLPMVKTGIRHFRH</sequence>
<comment type="catalytic activity">
    <reaction evidence="9 10">
        <text>IMP + H2O = 5-formamido-1-(5-phospho-D-ribosyl)imidazole-4-carboxamide</text>
        <dbReference type="Rhea" id="RHEA:18445"/>
        <dbReference type="ChEBI" id="CHEBI:15377"/>
        <dbReference type="ChEBI" id="CHEBI:58053"/>
        <dbReference type="ChEBI" id="CHEBI:58467"/>
        <dbReference type="EC" id="3.5.4.10"/>
    </reaction>
</comment>
<gene>
    <name evidence="10 12" type="primary">purH</name>
    <name evidence="12" type="ORF">QP433_03500</name>
</gene>
<dbReference type="GO" id="GO:0005829">
    <property type="term" value="C:cytosol"/>
    <property type="evidence" value="ECO:0007669"/>
    <property type="project" value="TreeGrafter"/>
</dbReference>
<evidence type="ECO:0000256" key="5">
    <source>
        <dbReference type="ARBA" id="ARBA00022755"/>
    </source>
</evidence>
<dbReference type="InterPro" id="IPR036914">
    <property type="entry name" value="MGS-like_dom_sf"/>
</dbReference>
<dbReference type="PROSITE" id="PS51855">
    <property type="entry name" value="MGS"/>
    <property type="match status" value="1"/>
</dbReference>
<dbReference type="PANTHER" id="PTHR11692:SF0">
    <property type="entry name" value="BIFUNCTIONAL PURINE BIOSYNTHESIS PROTEIN ATIC"/>
    <property type="match status" value="1"/>
</dbReference>
<evidence type="ECO:0000256" key="7">
    <source>
        <dbReference type="ARBA" id="ARBA00023268"/>
    </source>
</evidence>
<dbReference type="AlphaFoldDB" id="A0AAJ1V2H7"/>
<evidence type="ECO:0000256" key="2">
    <source>
        <dbReference type="ARBA" id="ARBA00004954"/>
    </source>
</evidence>
<dbReference type="SUPFAM" id="SSF53927">
    <property type="entry name" value="Cytidine deaminase-like"/>
    <property type="match status" value="1"/>
</dbReference>
<dbReference type="Pfam" id="PF01808">
    <property type="entry name" value="AICARFT_IMPCHas"/>
    <property type="match status" value="1"/>
</dbReference>
<dbReference type="InterPro" id="IPR011607">
    <property type="entry name" value="MGS-like_dom"/>
</dbReference>
<dbReference type="GO" id="GO:0006189">
    <property type="term" value="P:'de novo' IMP biosynthetic process"/>
    <property type="evidence" value="ECO:0007669"/>
    <property type="project" value="UniProtKB-UniRule"/>
</dbReference>
<reference evidence="12" key="1">
    <citation type="submission" date="2023-05" db="EMBL/GenBank/DDBJ databases">
        <title>Cataloging the Phylogenetic Diversity of Human Bladder Bacteria.</title>
        <authorList>
            <person name="Du J."/>
        </authorList>
    </citation>
    <scope>NUCLEOTIDE SEQUENCE</scope>
    <source>
        <strain evidence="12">UMB1231</strain>
    </source>
</reference>
<dbReference type="NCBIfam" id="TIGR00355">
    <property type="entry name" value="purH"/>
    <property type="match status" value="1"/>
</dbReference>
<dbReference type="Proteomes" id="UP001229251">
    <property type="component" value="Unassembled WGS sequence"/>
</dbReference>
<evidence type="ECO:0000256" key="8">
    <source>
        <dbReference type="ARBA" id="ARBA00050488"/>
    </source>
</evidence>
<accession>A0AAJ1V2H7</accession>
<dbReference type="Gene3D" id="3.40.140.20">
    <property type="match status" value="2"/>
</dbReference>
<comment type="domain">
    <text evidence="10">The IMP cyclohydrolase activity resides in the N-terminal region.</text>
</comment>
<keyword evidence="6 10" id="KW-0378">Hydrolase</keyword>
<dbReference type="InterPro" id="IPR016193">
    <property type="entry name" value="Cytidine_deaminase-like"/>
</dbReference>
<dbReference type="FunFam" id="3.40.50.1380:FF:000001">
    <property type="entry name" value="Bifunctional purine biosynthesis protein PurH"/>
    <property type="match status" value="1"/>
</dbReference>
<comment type="pathway">
    <text evidence="1 10">Purine metabolism; IMP biosynthesis via de novo pathway; IMP from 5-formamido-1-(5-phospho-D-ribosyl)imidazole-4-carboxamide: step 1/1.</text>
</comment>
<dbReference type="GO" id="GO:0004643">
    <property type="term" value="F:phosphoribosylaminoimidazolecarboxamide formyltransferase activity"/>
    <property type="evidence" value="ECO:0007669"/>
    <property type="project" value="UniProtKB-UniRule"/>
</dbReference>
<dbReference type="RefSeq" id="WP_285065546.1">
    <property type="nucleotide sequence ID" value="NZ_JASOOE010000005.1"/>
</dbReference>
<comment type="catalytic activity">
    <reaction evidence="8 10">
        <text>(6R)-10-formyltetrahydrofolate + 5-amino-1-(5-phospho-beta-D-ribosyl)imidazole-4-carboxamide = 5-formamido-1-(5-phospho-D-ribosyl)imidazole-4-carboxamide + (6S)-5,6,7,8-tetrahydrofolate</text>
        <dbReference type="Rhea" id="RHEA:22192"/>
        <dbReference type="ChEBI" id="CHEBI:57453"/>
        <dbReference type="ChEBI" id="CHEBI:58467"/>
        <dbReference type="ChEBI" id="CHEBI:58475"/>
        <dbReference type="ChEBI" id="CHEBI:195366"/>
        <dbReference type="EC" id="2.1.2.3"/>
    </reaction>
</comment>
<dbReference type="InterPro" id="IPR002695">
    <property type="entry name" value="PurH-like"/>
</dbReference>
<dbReference type="SMART" id="SM00851">
    <property type="entry name" value="MGS"/>
    <property type="match status" value="1"/>
</dbReference>
<evidence type="ECO:0000259" key="11">
    <source>
        <dbReference type="PROSITE" id="PS51855"/>
    </source>
</evidence>
<comment type="caution">
    <text evidence="12">The sequence shown here is derived from an EMBL/GenBank/DDBJ whole genome shotgun (WGS) entry which is preliminary data.</text>
</comment>
<dbReference type="HAMAP" id="MF_00139">
    <property type="entry name" value="PurH"/>
    <property type="match status" value="1"/>
</dbReference>
<evidence type="ECO:0000313" key="12">
    <source>
        <dbReference type="EMBL" id="MDK7187038.1"/>
    </source>
</evidence>
<feature type="domain" description="MGS-like" evidence="11">
    <location>
        <begin position="1"/>
        <end position="146"/>
    </location>
</feature>
<keyword evidence="7 10" id="KW-0511">Multifunctional enzyme</keyword>
<evidence type="ECO:0000313" key="13">
    <source>
        <dbReference type="Proteomes" id="UP001229251"/>
    </source>
</evidence>
<keyword evidence="5 10" id="KW-0658">Purine biosynthesis</keyword>
<organism evidence="12 13">
    <name type="scientific">Facklamia hominis</name>
    <dbReference type="NCBI Taxonomy" id="178214"/>
    <lineage>
        <taxon>Bacteria</taxon>
        <taxon>Bacillati</taxon>
        <taxon>Bacillota</taxon>
        <taxon>Bacilli</taxon>
        <taxon>Lactobacillales</taxon>
        <taxon>Aerococcaceae</taxon>
        <taxon>Facklamia</taxon>
    </lineage>
</organism>
<dbReference type="NCBIfam" id="NF002049">
    <property type="entry name" value="PRK00881.1"/>
    <property type="match status" value="1"/>
</dbReference>
<evidence type="ECO:0000256" key="3">
    <source>
        <dbReference type="ARBA" id="ARBA00007667"/>
    </source>
</evidence>
<evidence type="ECO:0000256" key="4">
    <source>
        <dbReference type="ARBA" id="ARBA00022679"/>
    </source>
</evidence>